<dbReference type="EMBL" id="CCYD01002939">
    <property type="protein sequence ID" value="CEG48561.1"/>
    <property type="molecule type" value="Genomic_DNA"/>
</dbReference>
<evidence type="ECO:0000313" key="1">
    <source>
        <dbReference type="EMBL" id="CEG48561.1"/>
    </source>
</evidence>
<proteinExistence type="predicted"/>
<organism evidence="1 2">
    <name type="scientific">Plasmopara halstedii</name>
    <name type="common">Downy mildew of sunflower</name>
    <dbReference type="NCBI Taxonomy" id="4781"/>
    <lineage>
        <taxon>Eukaryota</taxon>
        <taxon>Sar</taxon>
        <taxon>Stramenopiles</taxon>
        <taxon>Oomycota</taxon>
        <taxon>Peronosporomycetes</taxon>
        <taxon>Peronosporales</taxon>
        <taxon>Peronosporaceae</taxon>
        <taxon>Plasmopara</taxon>
    </lineage>
</organism>
<name>A0A0P1B1J2_PLAHL</name>
<dbReference type="GeneID" id="36401434"/>
<sequence length="358" mass="40375">MTETSTYDKQLAWKQLGQRKLASKSNELRAQTEQECTFSPKTNTRSMRTKTDEITQTTPLTAAEIEAVLLHPTESQESSINLHLARQEKARVHAHDVQQKLNGVQNSKDYTKCTTVEPFALSSTNWKPRQSTIDLLDHSTGGDDGQMKLTNIAKGGTLKAKAQPATARGAGKSLRGLQVSCGATTDDEAWESERATLISIIEAQQRELALREQAQQEAVRVAERFAAATEAFEERLVTVEQSAAKELEEVKHTSEQFSYPTKERNLFRKELAEALMYSKLYRLEFLKLASTLYHDAPVYKNTSGDHVCLHKIILSEFCKFVALSIICWLNSEQTKKFRPDYDPSIKIVKLTARYPCRT</sequence>
<evidence type="ECO:0000313" key="2">
    <source>
        <dbReference type="Proteomes" id="UP000054928"/>
    </source>
</evidence>
<reference evidence="2" key="1">
    <citation type="submission" date="2014-09" db="EMBL/GenBank/DDBJ databases">
        <authorList>
            <person name="Sharma Rahul"/>
            <person name="Thines Marco"/>
        </authorList>
    </citation>
    <scope>NUCLEOTIDE SEQUENCE [LARGE SCALE GENOMIC DNA]</scope>
</reference>
<protein>
    <submittedName>
        <fullName evidence="1">Uncharacterized protein</fullName>
    </submittedName>
</protein>
<dbReference type="OrthoDB" id="77845at2759"/>
<dbReference type="AlphaFoldDB" id="A0A0P1B1J2"/>
<keyword evidence="2" id="KW-1185">Reference proteome</keyword>
<accession>A0A0P1B1J2</accession>
<dbReference type="Proteomes" id="UP000054928">
    <property type="component" value="Unassembled WGS sequence"/>
</dbReference>
<dbReference type="RefSeq" id="XP_024584930.1">
    <property type="nucleotide sequence ID" value="XM_024719652.1"/>
</dbReference>